<dbReference type="PANTHER" id="PTHR32119">
    <property type="entry name" value="OROTIDINE 5'-PHOSPHATE DECARBOXYLASE"/>
    <property type="match status" value="1"/>
</dbReference>
<gene>
    <name evidence="9" type="primary">pyrF</name>
    <name evidence="14" type="ORF">BAA01_13050</name>
</gene>
<evidence type="ECO:0000256" key="7">
    <source>
        <dbReference type="ARBA" id="ARBA00049157"/>
    </source>
</evidence>
<feature type="binding site" evidence="9 11">
    <location>
        <position position="196"/>
    </location>
    <ligand>
        <name>substrate</name>
    </ligand>
</feature>
<comment type="catalytic activity">
    <reaction evidence="7 9 12">
        <text>orotidine 5'-phosphate + H(+) = UMP + CO2</text>
        <dbReference type="Rhea" id="RHEA:11596"/>
        <dbReference type="ChEBI" id="CHEBI:15378"/>
        <dbReference type="ChEBI" id="CHEBI:16526"/>
        <dbReference type="ChEBI" id="CHEBI:57538"/>
        <dbReference type="ChEBI" id="CHEBI:57865"/>
        <dbReference type="EC" id="4.1.1.23"/>
    </reaction>
</comment>
<dbReference type="GO" id="GO:0004590">
    <property type="term" value="F:orotidine-5'-phosphate decarboxylase activity"/>
    <property type="evidence" value="ECO:0007669"/>
    <property type="project" value="UniProtKB-UniRule"/>
</dbReference>
<comment type="subunit">
    <text evidence="3 9">Homodimer.</text>
</comment>
<dbReference type="EC" id="4.1.1.23" evidence="9"/>
<comment type="pathway">
    <text evidence="2 9 12">Pyrimidine metabolism; UMP biosynthesis via de novo pathway; UMP from orotate: step 2/2.</text>
</comment>
<dbReference type="GO" id="GO:0006207">
    <property type="term" value="P:'de novo' pyrimidine nucleobase biosynthetic process"/>
    <property type="evidence" value="ECO:0007669"/>
    <property type="project" value="InterPro"/>
</dbReference>
<comment type="function">
    <text evidence="1 9">Catalyzes the decarboxylation of orotidine 5'-monophosphate (OMP) to uridine 5'-monophosphate (UMP).</text>
</comment>
<evidence type="ECO:0000259" key="13">
    <source>
        <dbReference type="SMART" id="SM00934"/>
    </source>
</evidence>
<evidence type="ECO:0000256" key="10">
    <source>
        <dbReference type="PIRSR" id="PIRSR614732-1"/>
    </source>
</evidence>
<keyword evidence="5 9" id="KW-0665">Pyrimidine biosynthesis</keyword>
<evidence type="ECO:0000256" key="11">
    <source>
        <dbReference type="PIRSR" id="PIRSR614732-2"/>
    </source>
</evidence>
<evidence type="ECO:0000256" key="4">
    <source>
        <dbReference type="ARBA" id="ARBA00022793"/>
    </source>
</evidence>
<dbReference type="CDD" id="cd04725">
    <property type="entry name" value="OMP_decarboxylase_like"/>
    <property type="match status" value="1"/>
</dbReference>
<dbReference type="FunFam" id="3.20.20.70:FF:000015">
    <property type="entry name" value="Orotidine 5'-phosphate decarboxylase"/>
    <property type="match status" value="1"/>
</dbReference>
<dbReference type="GO" id="GO:0044205">
    <property type="term" value="P:'de novo' UMP biosynthetic process"/>
    <property type="evidence" value="ECO:0007669"/>
    <property type="project" value="UniProtKB-UniRule"/>
</dbReference>
<dbReference type="Gene3D" id="3.20.20.70">
    <property type="entry name" value="Aldolase class I"/>
    <property type="match status" value="1"/>
</dbReference>
<feature type="binding site" evidence="9 11">
    <location>
        <position position="216"/>
    </location>
    <ligand>
        <name>substrate</name>
    </ligand>
</feature>
<name>A0A1Y3PK49_9BACI</name>
<evidence type="ECO:0000256" key="3">
    <source>
        <dbReference type="ARBA" id="ARBA00011738"/>
    </source>
</evidence>
<feature type="binding site" evidence="9 11">
    <location>
        <position position="188"/>
    </location>
    <ligand>
        <name>substrate</name>
    </ligand>
</feature>
<evidence type="ECO:0000313" key="14">
    <source>
        <dbReference type="EMBL" id="OUM87731.1"/>
    </source>
</evidence>
<evidence type="ECO:0000256" key="6">
    <source>
        <dbReference type="ARBA" id="ARBA00023239"/>
    </source>
</evidence>
<evidence type="ECO:0000256" key="1">
    <source>
        <dbReference type="ARBA" id="ARBA00002356"/>
    </source>
</evidence>
<sequence>MGNHGMAERLIVALDFSTADEVFSFLERVPQVRYVKVGMELFYAAGSPLLEALKNRGYRIFLDLKLHDIPNTVGRAIAVLARFGVDMINVHAAGGREMMMRAREGVERGLPPGQKAPLLIAVTQLTSTDQRMLNEEIGIPGSVDEAVLRYARLAQQAGMDGVVASAREVRPVKRACGREWLCVTPGIRPAGSQDDQRRVMTPGEAIQAGSDYLVIGRPITRAADPARVFDVILAEMNRARQNLDET</sequence>
<dbReference type="PROSITE" id="PS00156">
    <property type="entry name" value="OMPDECASE"/>
    <property type="match status" value="1"/>
</dbReference>
<comment type="caution">
    <text evidence="14">The sequence shown here is derived from an EMBL/GenBank/DDBJ whole genome shotgun (WGS) entry which is preliminary data.</text>
</comment>
<dbReference type="InterPro" id="IPR013785">
    <property type="entry name" value="Aldolase_TIM"/>
</dbReference>
<feature type="active site" description="Proton donor" evidence="9">
    <location>
        <position position="65"/>
    </location>
</feature>
<dbReference type="InterPro" id="IPR011060">
    <property type="entry name" value="RibuloseP-bd_barrel"/>
</dbReference>
<feature type="active site" description="For OMPdecase activity" evidence="10">
    <location>
        <position position="68"/>
    </location>
</feature>
<accession>A0A1Y3PK49</accession>
<dbReference type="EMBL" id="LZRT01000070">
    <property type="protein sequence ID" value="OUM87731.1"/>
    <property type="molecule type" value="Genomic_DNA"/>
</dbReference>
<dbReference type="PANTHER" id="PTHR32119:SF2">
    <property type="entry name" value="OROTIDINE 5'-PHOSPHATE DECARBOXYLASE"/>
    <property type="match status" value="1"/>
</dbReference>
<dbReference type="InterPro" id="IPR018089">
    <property type="entry name" value="OMPdecase_AS"/>
</dbReference>
<evidence type="ECO:0000256" key="5">
    <source>
        <dbReference type="ARBA" id="ARBA00022975"/>
    </source>
</evidence>
<feature type="binding site" evidence="9">
    <location>
        <begin position="63"/>
        <end position="72"/>
    </location>
    <ligand>
        <name>substrate</name>
    </ligand>
</feature>
<dbReference type="InterPro" id="IPR001754">
    <property type="entry name" value="OMPdeCOase_dom"/>
</dbReference>
<evidence type="ECO:0000256" key="12">
    <source>
        <dbReference type="RuleBase" id="RU000512"/>
    </source>
</evidence>
<feature type="binding site" evidence="9 11">
    <location>
        <position position="15"/>
    </location>
    <ligand>
        <name>substrate</name>
    </ligand>
</feature>
<keyword evidence="4 9" id="KW-0210">Decarboxylase</keyword>
<evidence type="ECO:0000313" key="15">
    <source>
        <dbReference type="Proteomes" id="UP000196475"/>
    </source>
</evidence>
<feature type="binding site" evidence="9 11">
    <location>
        <position position="126"/>
    </location>
    <ligand>
        <name>substrate</name>
    </ligand>
</feature>
<dbReference type="HAMAP" id="MF_01200_B">
    <property type="entry name" value="OMPdecase_type1_B"/>
    <property type="match status" value="1"/>
</dbReference>
<evidence type="ECO:0000256" key="8">
    <source>
        <dbReference type="ARBA" id="ARBA00061012"/>
    </source>
</evidence>
<protein>
    <recommendedName>
        <fullName evidence="9">Orotidine 5'-phosphate decarboxylase</fullName>
        <ecNumber evidence="9">4.1.1.23</ecNumber>
    </recommendedName>
    <alternativeName>
        <fullName evidence="9">OMP decarboxylase</fullName>
        <shortName evidence="9">OMPDCase</shortName>
        <shortName evidence="9">OMPdecase</shortName>
    </alternativeName>
</protein>
<feature type="binding site" evidence="9 11">
    <location>
        <position position="36"/>
    </location>
    <ligand>
        <name>substrate</name>
    </ligand>
</feature>
<proteinExistence type="inferred from homology"/>
<dbReference type="GO" id="GO:0005829">
    <property type="term" value="C:cytosol"/>
    <property type="evidence" value="ECO:0007669"/>
    <property type="project" value="TreeGrafter"/>
</dbReference>
<dbReference type="SMART" id="SM00934">
    <property type="entry name" value="OMPdecase"/>
    <property type="match status" value="1"/>
</dbReference>
<feature type="domain" description="Orotidine 5'-phosphate decarboxylase" evidence="13">
    <location>
        <begin position="9"/>
        <end position="232"/>
    </location>
</feature>
<dbReference type="UniPathway" id="UPA00070">
    <property type="reaction ID" value="UER00120"/>
</dbReference>
<feature type="active site" description="For OMPdecase activity" evidence="10">
    <location>
        <position position="63"/>
    </location>
</feature>
<feature type="active site" description="For OMPdecase activity" evidence="10">
    <location>
        <position position="65"/>
    </location>
</feature>
<dbReference type="InterPro" id="IPR014732">
    <property type="entry name" value="OMPdecase"/>
</dbReference>
<feature type="binding site" evidence="9 11">
    <location>
        <position position="217"/>
    </location>
    <ligand>
        <name>substrate</name>
    </ligand>
</feature>
<evidence type="ECO:0000256" key="9">
    <source>
        <dbReference type="HAMAP-Rule" id="MF_01200"/>
    </source>
</evidence>
<comment type="similarity">
    <text evidence="8 9">Belongs to the OMP decarboxylase family. Type 1 subfamily.</text>
</comment>
<dbReference type="InterPro" id="IPR047596">
    <property type="entry name" value="OMPdecase_bac"/>
</dbReference>
<dbReference type="NCBIfam" id="TIGR01740">
    <property type="entry name" value="pyrF"/>
    <property type="match status" value="1"/>
</dbReference>
<dbReference type="SUPFAM" id="SSF51366">
    <property type="entry name" value="Ribulose-phoshate binding barrel"/>
    <property type="match status" value="1"/>
</dbReference>
<dbReference type="Pfam" id="PF00215">
    <property type="entry name" value="OMPdecase"/>
    <property type="match status" value="1"/>
</dbReference>
<keyword evidence="6 9" id="KW-0456">Lyase</keyword>
<organism evidence="14 15">
    <name type="scientific">Bacillus thermozeamaize</name>
    <dbReference type="NCBI Taxonomy" id="230954"/>
    <lineage>
        <taxon>Bacteria</taxon>
        <taxon>Bacillati</taxon>
        <taxon>Bacillota</taxon>
        <taxon>Bacilli</taxon>
        <taxon>Bacillales</taxon>
        <taxon>Bacillaceae</taxon>
        <taxon>Bacillus</taxon>
    </lineage>
</organism>
<dbReference type="AlphaFoldDB" id="A0A1Y3PK49"/>
<dbReference type="Proteomes" id="UP000196475">
    <property type="component" value="Unassembled WGS sequence"/>
</dbReference>
<dbReference type="NCBIfam" id="NF001273">
    <property type="entry name" value="PRK00230.1"/>
    <property type="match status" value="1"/>
</dbReference>
<evidence type="ECO:0000256" key="2">
    <source>
        <dbReference type="ARBA" id="ARBA00004861"/>
    </source>
</evidence>
<reference evidence="15" key="1">
    <citation type="submission" date="2016-06" db="EMBL/GenBank/DDBJ databases">
        <authorList>
            <person name="Nascimento L."/>
            <person name="Pereira R.V."/>
            <person name="Martins L.F."/>
            <person name="Quaggio R.B."/>
            <person name="Silva A.M."/>
            <person name="Setubal J.C."/>
        </authorList>
    </citation>
    <scope>NUCLEOTIDE SEQUENCE [LARGE SCALE GENOMIC DNA]</scope>
</reference>